<reference evidence="1 2" key="2">
    <citation type="journal article" date="2020" name="Int. J. Syst. Evol. Microbiol.">
        <title>Leptospira yasudae sp. nov. and Leptospira stimsonii sp. nov., two new species of the pathogenic group isolated from environmental sources.</title>
        <authorList>
            <person name="Casanovas-Massana A."/>
            <person name="Hamond C."/>
            <person name="Santos L.A."/>
            <person name="de Oliveira D."/>
            <person name="Hacker K.P."/>
            <person name="Balassiano I."/>
            <person name="Costa F."/>
            <person name="Medeiros M.A."/>
            <person name="Reis M.G."/>
            <person name="Ko A.I."/>
            <person name="Wunder E.A."/>
        </authorList>
    </citation>
    <scope>NUCLEOTIDE SEQUENCE [LARGE SCALE GENOMIC DNA]</scope>
    <source>
        <strain evidence="1 2">B21</strain>
    </source>
</reference>
<dbReference type="NCBIfam" id="TIGR04331">
    <property type="entry name" value="o_ant_LIC12162"/>
    <property type="match status" value="1"/>
</dbReference>
<organism evidence="1 2">
    <name type="scientific">Leptospira yasudae</name>
    <dbReference type="NCBI Taxonomy" id="2202201"/>
    <lineage>
        <taxon>Bacteria</taxon>
        <taxon>Pseudomonadati</taxon>
        <taxon>Spirochaetota</taxon>
        <taxon>Spirochaetia</taxon>
        <taxon>Leptospirales</taxon>
        <taxon>Leptospiraceae</taxon>
        <taxon>Leptospira</taxon>
    </lineage>
</organism>
<keyword evidence="2" id="KW-1185">Reference proteome</keyword>
<gene>
    <name evidence="1" type="ORF">DLM77_17670</name>
</gene>
<sequence>MKRYLITTADERSWKMDRPVLFLGEWCRRYDRKHIWSTLDYEVAAPYGVDPEVKKRDFEYLNDLNDAFLNQIAIAMNELHSVSKPKRYWNLVLGHWIQRYLRVFYNRYKTIEQVLDRYEISGTASMAINPFDLAVNDSNDFVQNTNKTLWNHVLHIETLKFFDFRNFIYSDEPLYAKNLQHSQPPRAFWKKAILFFVNRVLPCFARESDAFLLNTYLPFLYELILQVKLGQMPQVWKTPDLPKWNIDEKLRSMFRVPNLEERNFETFAWRMLTKAIPRCFVEGYSDILENSKKVNWPKNPRFIFTSNNFDTDEIFKVWAAEKVLEGRSYFVGQHGNNYGTLRGIQNAPEIVDTDRFITWGWSRDREKHIPAFVFTKCKESDSKYDPSGNLLLIEFPPAMRLGPEDSWFDFTKYFEQQIEFYKNLPPHIRNKTIVRLHNSSKYFEWFDEERWREIDSEVKLDSYQSKIRELISRSRLVVHSYDSTGVLETLNLNLPTICFWRNRFTHLVEEAVPFYEALETVGIFHTSPIQLAAFISENWNSIDEWWFSPRVQEVREMFCKQYARRVKDPISTLKKLLTTSKVDNEFESISD</sequence>
<accession>A0ABX9LZ83</accession>
<evidence type="ECO:0000313" key="2">
    <source>
        <dbReference type="Proteomes" id="UP000285569"/>
    </source>
</evidence>
<dbReference type="Proteomes" id="UP000285569">
    <property type="component" value="Unassembled WGS sequence"/>
</dbReference>
<dbReference type="InterPro" id="IPR027603">
    <property type="entry name" value="LIC12162"/>
</dbReference>
<proteinExistence type="predicted"/>
<dbReference type="GO" id="GO:0016740">
    <property type="term" value="F:transferase activity"/>
    <property type="evidence" value="ECO:0007669"/>
    <property type="project" value="UniProtKB-KW"/>
</dbReference>
<dbReference type="EMBL" id="QHCR01000008">
    <property type="protein sequence ID" value="RHX78263.1"/>
    <property type="molecule type" value="Genomic_DNA"/>
</dbReference>
<keyword evidence="1" id="KW-0808">Transferase</keyword>
<reference evidence="2" key="1">
    <citation type="submission" date="2018-05" db="EMBL/GenBank/DDBJ databases">
        <title>Leptospira yasudae sp. nov. and Leptospira stimsonii sp. nov., two pathogenic species of the genus Leptospira isolated from environmental sources.</title>
        <authorList>
            <person name="Casanovas-Massana A."/>
            <person name="Hamond C."/>
            <person name="Santos L.A."/>
            <person name="Hacker K.P."/>
            <person name="Balassiano I."/>
            <person name="Medeiros M.A."/>
            <person name="Reis M.G."/>
            <person name="Ko A.I."/>
            <person name="Wunder E.A."/>
        </authorList>
    </citation>
    <scope>NUCLEOTIDE SEQUENCE [LARGE SCALE GENOMIC DNA]</scope>
    <source>
        <strain evidence="2">B21</strain>
    </source>
</reference>
<evidence type="ECO:0000313" key="1">
    <source>
        <dbReference type="EMBL" id="RHX78263.1"/>
    </source>
</evidence>
<protein>
    <submittedName>
        <fullName evidence="1">Transferase</fullName>
    </submittedName>
</protein>
<name>A0ABX9LZ83_9LEPT</name>
<comment type="caution">
    <text evidence="1">The sequence shown here is derived from an EMBL/GenBank/DDBJ whole genome shotgun (WGS) entry which is preliminary data.</text>
</comment>